<organism evidence="1">
    <name type="scientific">Pseudomonas marvdashtae</name>
    <dbReference type="NCBI Taxonomy" id="2745500"/>
    <lineage>
        <taxon>Bacteria</taxon>
        <taxon>Pseudomonadati</taxon>
        <taxon>Pseudomonadota</taxon>
        <taxon>Gammaproteobacteria</taxon>
        <taxon>Pseudomonadales</taxon>
        <taxon>Pseudomonadaceae</taxon>
        <taxon>Pseudomonas</taxon>
    </lineage>
</organism>
<reference evidence="1" key="2">
    <citation type="submission" date="2020-07" db="EMBL/GenBank/DDBJ databases">
        <authorList>
            <person name="Lood C."/>
            <person name="Girard L."/>
        </authorList>
    </citation>
    <scope>NUCLEOTIDE SEQUENCE</scope>
    <source>
        <strain evidence="1">SWRI102</strain>
    </source>
</reference>
<dbReference type="RefSeq" id="WP_186642423.1">
    <property type="nucleotide sequence ID" value="NZ_JABWQX020000001.1"/>
</dbReference>
<reference evidence="2" key="3">
    <citation type="submission" date="2021-06" db="EMBL/GenBank/DDBJ databases">
        <title>Updating the genus Pseudomonas: Description of 43 new species and partition of the Pseudomonas putida group.</title>
        <authorList>
            <person name="Girard L."/>
            <person name="Lood C."/>
            <person name="Vandamme P."/>
            <person name="Rokni-Zadeh H."/>
            <person name="Van Noort V."/>
            <person name="Hofte M."/>
            <person name="Lavigne R."/>
            <person name="De Mot R."/>
        </authorList>
    </citation>
    <scope>NUCLEOTIDE SEQUENCE</scope>
    <source>
        <strain evidence="2">SWRI102</strain>
    </source>
</reference>
<name>A0A923JN39_9PSED</name>
<keyword evidence="3" id="KW-1185">Reference proteome</keyword>
<gene>
    <name evidence="2" type="ORF">HU742_010360</name>
    <name evidence="1" type="ORF">HU742_02615</name>
</gene>
<sequence>MTAVPSPLRQAWQTLLDQPLAFVNTRHLHECWSQPLTAQQHAALYTMPRFQERLLQQLMGHFRLPALALVPPPDEQDLAVLLLSPEAFKRLPRLCGAIWHAQTLSREIRSDRVNLLRDALGSEVFALALAHRMLAGAADLLREPAELLEAIDHDGARCVTAWLQRQPAGLRDWLRLRLELTQVDDSPSTADPNIVRRAAAAFGPPDGEVAG</sequence>
<dbReference type="Proteomes" id="UP000659438">
    <property type="component" value="Unassembled WGS sequence"/>
</dbReference>
<comment type="caution">
    <text evidence="1">The sequence shown here is derived from an EMBL/GenBank/DDBJ whole genome shotgun (WGS) entry which is preliminary data.</text>
</comment>
<dbReference type="AlphaFoldDB" id="A0A923JN39"/>
<dbReference type="EMBL" id="JABWQX010000001">
    <property type="protein sequence ID" value="MBC3394080.1"/>
    <property type="molecule type" value="Genomic_DNA"/>
</dbReference>
<accession>A0A923JN39</accession>
<proteinExistence type="predicted"/>
<protein>
    <submittedName>
        <fullName evidence="1">Type III secretion protein</fullName>
    </submittedName>
</protein>
<dbReference type="EMBL" id="JABWQX020000001">
    <property type="protein sequence ID" value="MBV4551534.1"/>
    <property type="molecule type" value="Genomic_DNA"/>
</dbReference>
<reference evidence="1 3" key="1">
    <citation type="journal article" date="2020" name="Microorganisms">
        <title>Reliable Identification of Environmental Pseudomonas Isolates Using the rpoD Gene.</title>
        <authorList>
            <consortium name="The Broad Institute Genome Sequencing Platform"/>
            <person name="Girard L."/>
            <person name="Lood C."/>
            <person name="Rokni-Zadeh H."/>
            <person name="van Noort V."/>
            <person name="Lavigne R."/>
            <person name="De Mot R."/>
        </authorList>
    </citation>
    <scope>NUCLEOTIDE SEQUENCE</scope>
    <source>
        <strain evidence="1 3">SWRI102</strain>
    </source>
</reference>
<evidence type="ECO:0000313" key="2">
    <source>
        <dbReference type="EMBL" id="MBV4551534.1"/>
    </source>
</evidence>
<evidence type="ECO:0000313" key="3">
    <source>
        <dbReference type="Proteomes" id="UP000659438"/>
    </source>
</evidence>
<evidence type="ECO:0000313" key="1">
    <source>
        <dbReference type="EMBL" id="MBC3394080.1"/>
    </source>
</evidence>